<evidence type="ECO:0000259" key="3">
    <source>
        <dbReference type="SMART" id="SM00563"/>
    </source>
</evidence>
<reference evidence="4 5" key="1">
    <citation type="submission" date="2014-11" db="EMBL/GenBank/DDBJ databases">
        <title>Draft Genome Sequences of Paenibacillus polymyxa NRRL B-30509 and Paenibacillus terrae NRRL B-30644, Strains from a Poultry Environment that Produce Tridecaptin A and Paenicidins.</title>
        <authorList>
            <person name="van Belkum M.J."/>
            <person name="Lohans C.T."/>
            <person name="Vederas J.C."/>
        </authorList>
    </citation>
    <scope>NUCLEOTIDE SEQUENCE [LARGE SCALE GENOMIC DNA]</scope>
    <source>
        <strain evidence="4 5">NRRL B-30644</strain>
    </source>
</reference>
<dbReference type="Proteomes" id="UP000032534">
    <property type="component" value="Unassembled WGS sequence"/>
</dbReference>
<keyword evidence="2 4" id="KW-0012">Acyltransferase</keyword>
<comment type="caution">
    <text evidence="4">The sequence shown here is derived from an EMBL/GenBank/DDBJ whole genome shotgun (WGS) entry which is preliminary data.</text>
</comment>
<evidence type="ECO:0000256" key="1">
    <source>
        <dbReference type="ARBA" id="ARBA00022679"/>
    </source>
</evidence>
<keyword evidence="5" id="KW-1185">Reference proteome</keyword>
<dbReference type="SUPFAM" id="SSF69593">
    <property type="entry name" value="Glycerol-3-phosphate (1)-acyltransferase"/>
    <property type="match status" value="1"/>
</dbReference>
<dbReference type="GO" id="GO:0003841">
    <property type="term" value="F:1-acylglycerol-3-phosphate O-acyltransferase activity"/>
    <property type="evidence" value="ECO:0007669"/>
    <property type="project" value="TreeGrafter"/>
</dbReference>
<gene>
    <name evidence="4" type="ORF">QD47_14395</name>
</gene>
<proteinExistence type="predicted"/>
<dbReference type="PANTHER" id="PTHR10434">
    <property type="entry name" value="1-ACYL-SN-GLYCEROL-3-PHOSPHATE ACYLTRANSFERASE"/>
    <property type="match status" value="1"/>
</dbReference>
<dbReference type="Pfam" id="PF01553">
    <property type="entry name" value="Acyltransferase"/>
    <property type="match status" value="1"/>
</dbReference>
<evidence type="ECO:0000313" key="5">
    <source>
        <dbReference type="Proteomes" id="UP000032534"/>
    </source>
</evidence>
<dbReference type="PATRIC" id="fig|159743.3.peg.3205"/>
<name>A0A0D7X1U7_9BACL</name>
<keyword evidence="1 4" id="KW-0808">Transferase</keyword>
<dbReference type="SMART" id="SM00563">
    <property type="entry name" value="PlsC"/>
    <property type="match status" value="1"/>
</dbReference>
<feature type="domain" description="Phospholipid/glycerol acyltransferase" evidence="3">
    <location>
        <begin position="34"/>
        <end position="143"/>
    </location>
</feature>
<dbReference type="OrthoDB" id="9803035at2"/>
<accession>A0A0D7X1U7</accession>
<organism evidence="4 5">
    <name type="scientific">Paenibacillus terrae</name>
    <dbReference type="NCBI Taxonomy" id="159743"/>
    <lineage>
        <taxon>Bacteria</taxon>
        <taxon>Bacillati</taxon>
        <taxon>Bacillota</taxon>
        <taxon>Bacilli</taxon>
        <taxon>Bacillales</taxon>
        <taxon>Paenibacillaceae</taxon>
        <taxon>Paenibacillus</taxon>
    </lineage>
</organism>
<evidence type="ECO:0000313" key="4">
    <source>
        <dbReference type="EMBL" id="KJD44928.1"/>
    </source>
</evidence>
<dbReference type="PANTHER" id="PTHR10434:SF11">
    <property type="entry name" value="1-ACYL-SN-GLYCEROL-3-PHOSPHATE ACYLTRANSFERASE"/>
    <property type="match status" value="1"/>
</dbReference>
<dbReference type="InterPro" id="IPR002123">
    <property type="entry name" value="Plipid/glycerol_acylTrfase"/>
</dbReference>
<evidence type="ECO:0000256" key="2">
    <source>
        <dbReference type="ARBA" id="ARBA00023315"/>
    </source>
</evidence>
<protein>
    <submittedName>
        <fullName evidence="4">Acyl-phosphate glycerol 3-phosphate acyltransferase</fullName>
    </submittedName>
</protein>
<dbReference type="EMBL" id="JTHP01000027">
    <property type="protein sequence ID" value="KJD44928.1"/>
    <property type="molecule type" value="Genomic_DNA"/>
</dbReference>
<dbReference type="AlphaFoldDB" id="A0A0D7X1U7"/>
<dbReference type="CDD" id="cd07989">
    <property type="entry name" value="LPLAT_AGPAT-like"/>
    <property type="match status" value="1"/>
</dbReference>
<sequence>MIYAVCVRILRLIYRFLFRLEAVGRENVPAEGGVLLCSNHISNLDPPTVGILLDRKVHFMAKAELFNTPVLGPLIDKLGAFPVKRGGVSKESIKLALTILRDGKVMGIFPEGSRGAGGIGKKGAASFALRSGAAAVPVAIVGDYKLFRKTKVIYGKPVNLDAYQKGTVIEGDPLELATEEIMSRIRTMRETGEPTNN</sequence>
<dbReference type="GO" id="GO:0006654">
    <property type="term" value="P:phosphatidic acid biosynthetic process"/>
    <property type="evidence" value="ECO:0007669"/>
    <property type="project" value="TreeGrafter"/>
</dbReference>
<dbReference type="RefSeq" id="WP_044646794.1">
    <property type="nucleotide sequence ID" value="NZ_JTHP01000027.1"/>
</dbReference>